<organism evidence="5">
    <name type="scientific">marine sediment metagenome</name>
    <dbReference type="NCBI Taxonomy" id="412755"/>
    <lineage>
        <taxon>unclassified sequences</taxon>
        <taxon>metagenomes</taxon>
        <taxon>ecological metagenomes</taxon>
    </lineage>
</organism>
<sequence>MPKIRYLTAGDKAIVLEFENKINKETNLLVRKIYYCISKKNIEGIKEMVPTYRSLIIYYDPQKIKYVDLIQRFKKIETSITEITIPIARVTEIPVLYGGGCGPDLEFVAQYNKLSTKEVIKIHSEKEYFIYMLGFLPGFTYLGGMSDKIATPRLEKPRLKVLGGSVGIAGKQTGIYPIESPGGWRIIGRTPVKLFNPQKESPFLLKSGDYVRFYSIGQEQFKEIKKSVEEGNYIFLR</sequence>
<dbReference type="AlphaFoldDB" id="X1RVR1"/>
<keyword evidence="3" id="KW-0067">ATP-binding</keyword>
<dbReference type="SUPFAM" id="SSF50891">
    <property type="entry name" value="Cyclophilin-like"/>
    <property type="match status" value="1"/>
</dbReference>
<evidence type="ECO:0000256" key="1">
    <source>
        <dbReference type="ARBA" id="ARBA00022741"/>
    </source>
</evidence>
<dbReference type="Pfam" id="PF02682">
    <property type="entry name" value="CT_C_D"/>
    <property type="match status" value="1"/>
</dbReference>
<evidence type="ECO:0000256" key="2">
    <source>
        <dbReference type="ARBA" id="ARBA00022801"/>
    </source>
</evidence>
<dbReference type="Gene3D" id="2.40.100.10">
    <property type="entry name" value="Cyclophilin-like"/>
    <property type="match status" value="1"/>
</dbReference>
<dbReference type="SUPFAM" id="SSF160467">
    <property type="entry name" value="PH0987 N-terminal domain-like"/>
    <property type="match status" value="1"/>
</dbReference>
<dbReference type="SMART" id="SM00796">
    <property type="entry name" value="AHS1"/>
    <property type="match status" value="1"/>
</dbReference>
<evidence type="ECO:0000313" key="5">
    <source>
        <dbReference type="EMBL" id="GAI67295.1"/>
    </source>
</evidence>
<protein>
    <recommendedName>
        <fullName evidence="4">Carboxyltransferase domain-containing protein</fullName>
    </recommendedName>
</protein>
<evidence type="ECO:0000259" key="4">
    <source>
        <dbReference type="SMART" id="SM00796"/>
    </source>
</evidence>
<keyword evidence="2" id="KW-0378">Hydrolase</keyword>
<gene>
    <name evidence="5" type="ORF">S12H4_11039</name>
</gene>
<dbReference type="InterPro" id="IPR029000">
    <property type="entry name" value="Cyclophilin-like_dom_sf"/>
</dbReference>
<dbReference type="InterPro" id="IPR010016">
    <property type="entry name" value="PxpB"/>
</dbReference>
<dbReference type="GO" id="GO:0016787">
    <property type="term" value="F:hydrolase activity"/>
    <property type="evidence" value="ECO:0007669"/>
    <property type="project" value="UniProtKB-KW"/>
</dbReference>
<dbReference type="GO" id="GO:0005524">
    <property type="term" value="F:ATP binding"/>
    <property type="evidence" value="ECO:0007669"/>
    <property type="project" value="UniProtKB-KW"/>
</dbReference>
<name>X1RVR1_9ZZZZ</name>
<proteinExistence type="predicted"/>
<dbReference type="InterPro" id="IPR003833">
    <property type="entry name" value="CT_C_D"/>
</dbReference>
<feature type="domain" description="Carboxyltransferase" evidence="4">
    <location>
        <begin position="4"/>
        <end position="205"/>
    </location>
</feature>
<dbReference type="EMBL" id="BARW01004863">
    <property type="protein sequence ID" value="GAI67295.1"/>
    <property type="molecule type" value="Genomic_DNA"/>
</dbReference>
<evidence type="ECO:0000256" key="3">
    <source>
        <dbReference type="ARBA" id="ARBA00022840"/>
    </source>
</evidence>
<keyword evidence="1" id="KW-0547">Nucleotide-binding</keyword>
<dbReference type="PANTHER" id="PTHR34698">
    <property type="entry name" value="5-OXOPROLINASE SUBUNIT B"/>
    <property type="match status" value="1"/>
</dbReference>
<dbReference type="Gene3D" id="3.30.1360.40">
    <property type="match status" value="1"/>
</dbReference>
<comment type="caution">
    <text evidence="5">The sequence shown here is derived from an EMBL/GenBank/DDBJ whole genome shotgun (WGS) entry which is preliminary data.</text>
</comment>
<dbReference type="NCBIfam" id="TIGR00370">
    <property type="entry name" value="5-oxoprolinase subunit PxpB"/>
    <property type="match status" value="1"/>
</dbReference>
<accession>X1RVR1</accession>
<dbReference type="PANTHER" id="PTHR34698:SF2">
    <property type="entry name" value="5-OXOPROLINASE SUBUNIT B"/>
    <property type="match status" value="1"/>
</dbReference>
<reference evidence="5" key="1">
    <citation type="journal article" date="2014" name="Front. Microbiol.">
        <title>High frequency of phylogenetically diverse reductive dehalogenase-homologous genes in deep subseafloor sedimentary metagenomes.</title>
        <authorList>
            <person name="Kawai M."/>
            <person name="Futagami T."/>
            <person name="Toyoda A."/>
            <person name="Takaki Y."/>
            <person name="Nishi S."/>
            <person name="Hori S."/>
            <person name="Arai W."/>
            <person name="Tsubouchi T."/>
            <person name="Morono Y."/>
            <person name="Uchiyama I."/>
            <person name="Ito T."/>
            <person name="Fujiyama A."/>
            <person name="Inagaki F."/>
            <person name="Takami H."/>
        </authorList>
    </citation>
    <scope>NUCLEOTIDE SEQUENCE</scope>
    <source>
        <strain evidence="5">Expedition CK06-06</strain>
    </source>
</reference>